<dbReference type="SMART" id="SM00114">
    <property type="entry name" value="CARD"/>
    <property type="match status" value="1"/>
</dbReference>
<organism evidence="2 3">
    <name type="scientific">Astatotilapia calliptera</name>
    <name type="common">Eastern happy</name>
    <name type="synonym">Chromis callipterus</name>
    <dbReference type="NCBI Taxonomy" id="8154"/>
    <lineage>
        <taxon>Eukaryota</taxon>
        <taxon>Metazoa</taxon>
        <taxon>Chordata</taxon>
        <taxon>Craniata</taxon>
        <taxon>Vertebrata</taxon>
        <taxon>Euteleostomi</taxon>
        <taxon>Actinopterygii</taxon>
        <taxon>Neopterygii</taxon>
        <taxon>Teleostei</taxon>
        <taxon>Neoteleostei</taxon>
        <taxon>Acanthomorphata</taxon>
        <taxon>Ovalentaria</taxon>
        <taxon>Cichlomorphae</taxon>
        <taxon>Cichliformes</taxon>
        <taxon>Cichlidae</taxon>
        <taxon>African cichlids</taxon>
        <taxon>Pseudocrenilabrinae</taxon>
        <taxon>Haplochromini</taxon>
        <taxon>Astatotilapia</taxon>
    </lineage>
</organism>
<reference evidence="2 3" key="1">
    <citation type="submission" date="2018-05" db="EMBL/GenBank/DDBJ databases">
        <authorList>
            <person name="Datahose"/>
        </authorList>
    </citation>
    <scope>NUCLEOTIDE SEQUENCE</scope>
</reference>
<dbReference type="AlphaFoldDB" id="A0A3P8Q756"/>
<dbReference type="GO" id="GO:0004197">
    <property type="term" value="F:cysteine-type endopeptidase activity"/>
    <property type="evidence" value="ECO:0007669"/>
    <property type="project" value="InterPro"/>
</dbReference>
<evidence type="ECO:0000313" key="3">
    <source>
        <dbReference type="Proteomes" id="UP000265100"/>
    </source>
</evidence>
<dbReference type="Gene3D" id="1.10.533.10">
    <property type="entry name" value="Death Domain, Fas"/>
    <property type="match status" value="1"/>
</dbReference>
<feature type="domain" description="CARD" evidence="1">
    <location>
        <begin position="1"/>
        <end position="94"/>
    </location>
</feature>
<dbReference type="SUPFAM" id="SSF47986">
    <property type="entry name" value="DEATH domain"/>
    <property type="match status" value="1"/>
</dbReference>
<dbReference type="InterPro" id="IPR011029">
    <property type="entry name" value="DEATH-like_dom_sf"/>
</dbReference>
<dbReference type="GO" id="GO:0050727">
    <property type="term" value="P:regulation of inflammatory response"/>
    <property type="evidence" value="ECO:0007669"/>
    <property type="project" value="TreeGrafter"/>
</dbReference>
<dbReference type="GO" id="GO:0006508">
    <property type="term" value="P:proteolysis"/>
    <property type="evidence" value="ECO:0007669"/>
    <property type="project" value="InterPro"/>
</dbReference>
<dbReference type="GO" id="GO:0042981">
    <property type="term" value="P:regulation of apoptotic process"/>
    <property type="evidence" value="ECO:0007669"/>
    <property type="project" value="InterPro"/>
</dbReference>
<dbReference type="InterPro" id="IPR001315">
    <property type="entry name" value="CARD"/>
</dbReference>
<keyword evidence="3" id="KW-1185">Reference proteome</keyword>
<dbReference type="Pfam" id="PF00619">
    <property type="entry name" value="CARD"/>
    <property type="match status" value="1"/>
</dbReference>
<dbReference type="GO" id="GO:0072559">
    <property type="term" value="C:NLRP3 inflammasome complex"/>
    <property type="evidence" value="ECO:0007669"/>
    <property type="project" value="TreeGrafter"/>
</dbReference>
<dbReference type="OMA" id="CLTIYYQ"/>
<dbReference type="GO" id="GO:0072557">
    <property type="term" value="C:IPAF inflammasome complex"/>
    <property type="evidence" value="ECO:0007669"/>
    <property type="project" value="TreeGrafter"/>
</dbReference>
<dbReference type="Proteomes" id="UP000265100">
    <property type="component" value="Chromosome 14"/>
</dbReference>
<dbReference type="Ensembl" id="ENSACLT00000025790.2">
    <property type="protein sequence ID" value="ENSACLP00000025183.1"/>
    <property type="gene ID" value="ENSACLG00000017145.2"/>
</dbReference>
<dbReference type="GO" id="GO:0097169">
    <property type="term" value="C:AIM2 inflammasome complex"/>
    <property type="evidence" value="ECO:0007669"/>
    <property type="project" value="TreeGrafter"/>
</dbReference>
<accession>A0A3P8Q756</accession>
<dbReference type="PROSITE" id="PS50209">
    <property type="entry name" value="CARD"/>
    <property type="match status" value="1"/>
</dbReference>
<dbReference type="InterPro" id="IPR002398">
    <property type="entry name" value="Pept_C14"/>
</dbReference>
<dbReference type="GeneTree" id="ENSGT00990000203749"/>
<sequence>MAESASSMLVRVRSKFVEKTSNPLLNQLLDDILEDGILNDGERESIVEENKNRADKARCLIDTVRKKGDLASNKLIRHLQKRDPMLFAELGLTV</sequence>
<reference evidence="3" key="2">
    <citation type="submission" date="2023-03" db="EMBL/GenBank/DDBJ databases">
        <authorList>
            <consortium name="Wellcome Sanger Institute Data Sharing"/>
        </authorList>
    </citation>
    <scope>NUCLEOTIDE SEQUENCE [LARGE SCALE GENOMIC DNA]</scope>
</reference>
<name>A0A3P8Q756_ASTCA</name>
<proteinExistence type="predicted"/>
<reference evidence="2" key="4">
    <citation type="submission" date="2025-09" db="UniProtKB">
        <authorList>
            <consortium name="Ensembl"/>
        </authorList>
    </citation>
    <scope>IDENTIFICATION</scope>
</reference>
<dbReference type="PANTHER" id="PTHR47901:SF3">
    <property type="entry name" value="CASPASE-1"/>
    <property type="match status" value="1"/>
</dbReference>
<dbReference type="Bgee" id="ENSACLG00000017145">
    <property type="expression patterns" value="Expressed in anal fin and 2 other cell types or tissues"/>
</dbReference>
<evidence type="ECO:0000313" key="2">
    <source>
        <dbReference type="Ensembl" id="ENSACLP00000025183.1"/>
    </source>
</evidence>
<dbReference type="PANTHER" id="PTHR47901">
    <property type="entry name" value="CASPASE RECRUITMENT DOMAIN-CONTAINING PROTEIN 18"/>
    <property type="match status" value="1"/>
</dbReference>
<protein>
    <recommendedName>
        <fullName evidence="1">CARD domain-containing protein</fullName>
    </recommendedName>
</protein>
<reference evidence="2" key="3">
    <citation type="submission" date="2025-08" db="UniProtKB">
        <authorList>
            <consortium name="Ensembl"/>
        </authorList>
    </citation>
    <scope>IDENTIFICATION</scope>
</reference>
<evidence type="ECO:0000259" key="1">
    <source>
        <dbReference type="PROSITE" id="PS50209"/>
    </source>
</evidence>
<dbReference type="STRING" id="8154.ENSACLP00000025183"/>